<name>A0ABM4WMK8_COFAR</name>
<sequence length="270" mass="30377">MSKETNKHRLGNFVDALLDNFWELLNCNTGLMDSTTSQMHIVYEGLRFLRTILKNQHENFDKLPENVKDIIGDAVGEAKSVIHSLFMHDLKEDSTKDMDHVFFAFQKNIKLIEAEVGDRHYVSTIMAEVNLVNMEYVGIGDDEFTCGAQKKAQTPPRSWLQWTMPTSNQVVVGFHDEAGQIIFQLTGGSGELDVVSIVGMPGLGKTTLGNKVYQDPMIICHFHIRAWCCISQVYGKKDVLFQILACIDPLDSDEYSRMDADDLAIAPTIV</sequence>
<dbReference type="PANTHER" id="PTHR19338:SF73">
    <property type="entry name" value="DISEASE RESISTANCE PROTEIN RGA2-LIKE"/>
    <property type="match status" value="1"/>
</dbReference>
<dbReference type="Gene3D" id="3.40.50.300">
    <property type="entry name" value="P-loop containing nucleotide triphosphate hydrolases"/>
    <property type="match status" value="1"/>
</dbReference>
<proteinExistence type="predicted"/>
<reference evidence="2" key="1">
    <citation type="journal article" date="2025" name="Foods">
        <title>Unveiling the Microbial Signatures of Arabica Coffee Cherries: Insights into Ripeness Specific Diversity, Functional Traits, and Implications for Quality and Safety.</title>
        <authorList>
            <consortium name="RefSeq"/>
            <person name="Tenea G.N."/>
            <person name="Cifuentes V."/>
            <person name="Reyes P."/>
            <person name="Cevallos-Vallejos M."/>
        </authorList>
    </citation>
    <scope>NUCLEOTIDE SEQUENCE [LARGE SCALE GENOMIC DNA]</scope>
</reference>
<protein>
    <submittedName>
        <fullName evidence="3">Late blight resistance protein homolog R1B-16 isoform X2</fullName>
    </submittedName>
</protein>
<dbReference type="SUPFAM" id="SSF52540">
    <property type="entry name" value="P-loop containing nucleoside triphosphate hydrolases"/>
    <property type="match status" value="1"/>
</dbReference>
<evidence type="ECO:0000313" key="2">
    <source>
        <dbReference type="Proteomes" id="UP001652660"/>
    </source>
</evidence>
<dbReference type="GeneID" id="113736781"/>
<accession>A0ABM4WMK8</accession>
<gene>
    <name evidence="3" type="primary">LOC113736781</name>
</gene>
<evidence type="ECO:0000313" key="3">
    <source>
        <dbReference type="RefSeq" id="XP_071933022.1"/>
    </source>
</evidence>
<dbReference type="RefSeq" id="XP_071933022.1">
    <property type="nucleotide sequence ID" value="XM_072076921.1"/>
</dbReference>
<evidence type="ECO:0000259" key="1">
    <source>
        <dbReference type="Pfam" id="PF00931"/>
    </source>
</evidence>
<dbReference type="PANTHER" id="PTHR19338">
    <property type="entry name" value="TRANSLOCASE OF INNER MITOCHONDRIAL MEMBRANE 13 HOMOLOG"/>
    <property type="match status" value="1"/>
</dbReference>
<feature type="domain" description="NB-ARC" evidence="1">
    <location>
        <begin position="179"/>
        <end position="251"/>
    </location>
</feature>
<organism evidence="2 3">
    <name type="scientific">Coffea arabica</name>
    <name type="common">Arabian coffee</name>
    <dbReference type="NCBI Taxonomy" id="13443"/>
    <lineage>
        <taxon>Eukaryota</taxon>
        <taxon>Viridiplantae</taxon>
        <taxon>Streptophyta</taxon>
        <taxon>Embryophyta</taxon>
        <taxon>Tracheophyta</taxon>
        <taxon>Spermatophyta</taxon>
        <taxon>Magnoliopsida</taxon>
        <taxon>eudicotyledons</taxon>
        <taxon>Gunneridae</taxon>
        <taxon>Pentapetalae</taxon>
        <taxon>asterids</taxon>
        <taxon>lamiids</taxon>
        <taxon>Gentianales</taxon>
        <taxon>Rubiaceae</taxon>
        <taxon>Ixoroideae</taxon>
        <taxon>Gardenieae complex</taxon>
        <taxon>Bertiereae - Coffeeae clade</taxon>
        <taxon>Coffeeae</taxon>
        <taxon>Coffea</taxon>
    </lineage>
</organism>
<dbReference type="Proteomes" id="UP001652660">
    <property type="component" value="Chromosome 1c"/>
</dbReference>
<dbReference type="InterPro" id="IPR027417">
    <property type="entry name" value="P-loop_NTPase"/>
</dbReference>
<dbReference type="InterPro" id="IPR002182">
    <property type="entry name" value="NB-ARC"/>
</dbReference>
<keyword evidence="2" id="KW-1185">Reference proteome</keyword>
<dbReference type="Pfam" id="PF00931">
    <property type="entry name" value="NB-ARC"/>
    <property type="match status" value="1"/>
</dbReference>
<reference evidence="3" key="2">
    <citation type="submission" date="2025-08" db="UniProtKB">
        <authorList>
            <consortium name="RefSeq"/>
        </authorList>
    </citation>
    <scope>IDENTIFICATION</scope>
    <source>
        <tissue evidence="3">Leaves</tissue>
    </source>
</reference>